<dbReference type="InParanoid" id="K3X4V6"/>
<dbReference type="Proteomes" id="UP000019132">
    <property type="component" value="Unassembled WGS sequence"/>
</dbReference>
<dbReference type="SUPFAM" id="SSF53098">
    <property type="entry name" value="Ribonuclease H-like"/>
    <property type="match status" value="1"/>
</dbReference>
<keyword evidence="4" id="KW-1185">Reference proteome</keyword>
<reference evidence="4" key="2">
    <citation type="submission" date="2010-04" db="EMBL/GenBank/DDBJ databases">
        <authorList>
            <person name="Buell R."/>
            <person name="Hamilton J."/>
            <person name="Hostetler J."/>
        </authorList>
    </citation>
    <scope>NUCLEOTIDE SEQUENCE [LARGE SCALE GENOMIC DNA]</scope>
    <source>
        <strain evidence="4">DAOM:BR144</strain>
    </source>
</reference>
<dbReference type="FunFam" id="3.30.420.10:FF:000138">
    <property type="entry name" value="DNA polymerase I"/>
    <property type="match status" value="1"/>
</dbReference>
<dbReference type="SUPFAM" id="SSF56672">
    <property type="entry name" value="DNA/RNA polymerases"/>
    <property type="match status" value="1"/>
</dbReference>
<dbReference type="GO" id="GO:0003887">
    <property type="term" value="F:DNA-directed DNA polymerase activity"/>
    <property type="evidence" value="ECO:0007669"/>
    <property type="project" value="InterPro"/>
</dbReference>
<reference evidence="3" key="3">
    <citation type="submission" date="2015-02" db="UniProtKB">
        <authorList>
            <consortium name="EnsemblProtists"/>
        </authorList>
    </citation>
    <scope>IDENTIFICATION</scope>
    <source>
        <strain evidence="3">DAOM BR144</strain>
    </source>
</reference>
<proteinExistence type="predicted"/>
<dbReference type="InterPro" id="IPR012337">
    <property type="entry name" value="RNaseH-like_sf"/>
</dbReference>
<dbReference type="Pfam" id="PF00476">
    <property type="entry name" value="DNA_pol_A"/>
    <property type="match status" value="2"/>
</dbReference>
<evidence type="ECO:0000259" key="2">
    <source>
        <dbReference type="SMART" id="SM00482"/>
    </source>
</evidence>
<dbReference type="VEuPathDB" id="FungiDB:PYU1_G012229"/>
<dbReference type="Gene3D" id="3.30.70.370">
    <property type="match status" value="1"/>
</dbReference>
<dbReference type="eggNOG" id="KOG0950">
    <property type="taxonomic scope" value="Eukaryota"/>
</dbReference>
<dbReference type="InterPro" id="IPR043502">
    <property type="entry name" value="DNA/RNA_pol_sf"/>
</dbReference>
<dbReference type="Gene3D" id="3.30.420.10">
    <property type="entry name" value="Ribonuclease H-like superfamily/Ribonuclease H"/>
    <property type="match status" value="1"/>
</dbReference>
<name>K3X4V6_GLOUD</name>
<protein>
    <recommendedName>
        <fullName evidence="2">DNA-directed DNA polymerase family A palm domain-containing protein</fullName>
    </recommendedName>
</protein>
<accession>K3X4V6</accession>
<evidence type="ECO:0000313" key="3">
    <source>
        <dbReference type="EnsemblProtists" id="PYU1_T012255"/>
    </source>
</evidence>
<dbReference type="OMA" id="QSNAQEW"/>
<dbReference type="Gene3D" id="1.10.150.20">
    <property type="entry name" value="5' to 3' exonuclease, C-terminal subdomain"/>
    <property type="match status" value="1"/>
</dbReference>
<dbReference type="AlphaFoldDB" id="K3X4V6"/>
<sequence>MKYVTSDHIDARLLEGLTAASDETRPVNLIQDKEGAKRVLQKIRELGPTHFHACDTEVGQIDVKAVGPVGNGNVTCLSLYSGPDVDFGNGPYVWVDNLDCAEGTLEYFRDFLESKEIKKVWHNYSFDRHVLYNHGINVQGLGGDTMHMARLWNTARFQNGGYSLEALSEDLLLQRKRPMKELFGIPKLKKDGSEGKERIMPTVEELQRFPEFRNRWIRYSVYDAESTWYLHRVLKHKLEQTLWYEEKDPASDNKLKSGSMYDFYQEYIVPFGECLTDIERKGMNVDLDYLKNVEKMALEDRARLEQVVLQWASRYCDESDRINVYSAAQKQQLLFGPYVDTKKNPPKEIVPAERTFEVENVEEIVEPGKQKAKKKRNITIKGLGIPPTQFTASGLPAASAEVLKELAGKPDANPPKYGRAYDHFEDKEEGAAACVALKALYDISSMNTMLNNFILPLQELADENSRVHCSLNLNTDTGRLSSRKPNLQNQPALDKDRYKIRDAFTAPKGKKLIVADYSQLELRLLAHITQCEAMIAAFKEGGDFHSRTAMGMYPYVAEAIERGEALLEWDHSTGEKPPVPLLKDKFALERKNAKILNFSIAYGKTPYGLSKDFGVSRKEAADTLEKWYADRQEVRQWQENAIQTARLFGYTRTLMGRYRRLPDAMLSSNSFASKKAKSHAERAAINTPIQGAAADVVMQAMLRIHQNERLRELGWEMVCQIHDEIIVEGPEETVPEAMKLVVHLMENPFEKPLSVALEVDANVDDSWYKAK</sequence>
<dbReference type="PRINTS" id="PR00868">
    <property type="entry name" value="DNAPOLI"/>
</dbReference>
<dbReference type="Gene3D" id="1.20.1060.10">
    <property type="entry name" value="Taq DNA Polymerase, Chain T, domain 4"/>
    <property type="match status" value="1"/>
</dbReference>
<dbReference type="InterPro" id="IPR002562">
    <property type="entry name" value="3'-5'_exonuclease_dom"/>
</dbReference>
<evidence type="ECO:0000313" key="4">
    <source>
        <dbReference type="Proteomes" id="UP000019132"/>
    </source>
</evidence>
<dbReference type="EMBL" id="GL376601">
    <property type="status" value="NOT_ANNOTATED_CDS"/>
    <property type="molecule type" value="Genomic_DNA"/>
</dbReference>
<dbReference type="STRING" id="431595.K3X4V6"/>
<dbReference type="SMART" id="SM00482">
    <property type="entry name" value="POLAc"/>
    <property type="match status" value="1"/>
</dbReference>
<feature type="domain" description="DNA-directed DNA polymerase family A palm" evidence="2">
    <location>
        <begin position="499"/>
        <end position="733"/>
    </location>
</feature>
<dbReference type="InterPro" id="IPR002298">
    <property type="entry name" value="DNA_polymerase_A"/>
</dbReference>
<organism evidence="3 4">
    <name type="scientific">Globisporangium ultimum (strain ATCC 200006 / CBS 805.95 / DAOM BR144)</name>
    <name type="common">Pythium ultimum</name>
    <dbReference type="NCBI Taxonomy" id="431595"/>
    <lineage>
        <taxon>Eukaryota</taxon>
        <taxon>Sar</taxon>
        <taxon>Stramenopiles</taxon>
        <taxon>Oomycota</taxon>
        <taxon>Peronosporomycetes</taxon>
        <taxon>Pythiales</taxon>
        <taxon>Pythiaceae</taxon>
        <taxon>Globisporangium</taxon>
    </lineage>
</organism>
<reference evidence="4" key="1">
    <citation type="journal article" date="2010" name="Genome Biol.">
        <title>Genome sequence of the necrotrophic plant pathogen Pythium ultimum reveals original pathogenicity mechanisms and effector repertoire.</title>
        <authorList>
            <person name="Levesque C.A."/>
            <person name="Brouwer H."/>
            <person name="Cano L."/>
            <person name="Hamilton J.P."/>
            <person name="Holt C."/>
            <person name="Huitema E."/>
            <person name="Raffaele S."/>
            <person name="Robideau G.P."/>
            <person name="Thines M."/>
            <person name="Win J."/>
            <person name="Zerillo M.M."/>
            <person name="Beakes G.W."/>
            <person name="Boore J.L."/>
            <person name="Busam D."/>
            <person name="Dumas B."/>
            <person name="Ferriera S."/>
            <person name="Fuerstenberg S.I."/>
            <person name="Gachon C.M."/>
            <person name="Gaulin E."/>
            <person name="Govers F."/>
            <person name="Grenville-Briggs L."/>
            <person name="Horner N."/>
            <person name="Hostetler J."/>
            <person name="Jiang R.H."/>
            <person name="Johnson J."/>
            <person name="Krajaejun T."/>
            <person name="Lin H."/>
            <person name="Meijer H.J."/>
            <person name="Moore B."/>
            <person name="Morris P."/>
            <person name="Phuntmart V."/>
            <person name="Puiu D."/>
            <person name="Shetty J."/>
            <person name="Stajich J.E."/>
            <person name="Tripathy S."/>
            <person name="Wawra S."/>
            <person name="van West P."/>
            <person name="Whitty B.R."/>
            <person name="Coutinho P.M."/>
            <person name="Henrissat B."/>
            <person name="Martin F."/>
            <person name="Thomas P.D."/>
            <person name="Tyler B.M."/>
            <person name="De Vries R.P."/>
            <person name="Kamoun S."/>
            <person name="Yandell M."/>
            <person name="Tisserat N."/>
            <person name="Buell C.R."/>
        </authorList>
    </citation>
    <scope>NUCLEOTIDE SEQUENCE</scope>
    <source>
        <strain evidence="4">DAOM:BR144</strain>
    </source>
</reference>
<dbReference type="InterPro" id="IPR036397">
    <property type="entry name" value="RNaseH_sf"/>
</dbReference>
<dbReference type="GO" id="GO:0006302">
    <property type="term" value="P:double-strand break repair"/>
    <property type="evidence" value="ECO:0007669"/>
    <property type="project" value="TreeGrafter"/>
</dbReference>
<dbReference type="PANTHER" id="PTHR10133">
    <property type="entry name" value="DNA POLYMERASE I"/>
    <property type="match status" value="1"/>
</dbReference>
<dbReference type="CDD" id="cd08640">
    <property type="entry name" value="DNA_pol_A_plastid_like"/>
    <property type="match status" value="1"/>
</dbReference>
<dbReference type="PANTHER" id="PTHR10133:SF27">
    <property type="entry name" value="DNA POLYMERASE NU"/>
    <property type="match status" value="1"/>
</dbReference>
<dbReference type="Pfam" id="PF01612">
    <property type="entry name" value="DNA_pol_A_exo1"/>
    <property type="match status" value="1"/>
</dbReference>
<dbReference type="InterPro" id="IPR001098">
    <property type="entry name" value="DNA-dir_DNA_pol_A_palm_dom"/>
</dbReference>
<dbReference type="EnsemblProtists" id="PYU1_T012255">
    <property type="protein sequence ID" value="PYU1_T012255"/>
    <property type="gene ID" value="PYU1_G012229"/>
</dbReference>
<keyword evidence="1" id="KW-0235">DNA replication</keyword>
<dbReference type="GO" id="GO:0008408">
    <property type="term" value="F:3'-5' exonuclease activity"/>
    <property type="evidence" value="ECO:0007669"/>
    <property type="project" value="InterPro"/>
</dbReference>
<dbReference type="GO" id="GO:0006261">
    <property type="term" value="P:DNA-templated DNA replication"/>
    <property type="evidence" value="ECO:0007669"/>
    <property type="project" value="InterPro"/>
</dbReference>
<evidence type="ECO:0000256" key="1">
    <source>
        <dbReference type="ARBA" id="ARBA00022705"/>
    </source>
</evidence>
<dbReference type="GO" id="GO:0003677">
    <property type="term" value="F:DNA binding"/>
    <property type="evidence" value="ECO:0007669"/>
    <property type="project" value="InterPro"/>
</dbReference>
<dbReference type="HOGENOM" id="CLU_004638_2_0_1"/>